<dbReference type="GO" id="GO:0020037">
    <property type="term" value="F:heme binding"/>
    <property type="evidence" value="ECO:0007669"/>
    <property type="project" value="TreeGrafter"/>
</dbReference>
<evidence type="ECO:0000259" key="7">
    <source>
        <dbReference type="PROSITE" id="PS50905"/>
    </source>
</evidence>
<proteinExistence type="inferred from homology"/>
<comment type="subunit">
    <text evidence="2">Homooligomer of 24 subunits, arranged as 12 dimers, that are packed together to form an approximately spherical molecule with a central cavity, in which large amounts of iron can be deposited.</text>
</comment>
<evidence type="ECO:0000313" key="9">
    <source>
        <dbReference type="Proteomes" id="UP000032545"/>
    </source>
</evidence>
<feature type="binding site" evidence="6">
    <location>
        <position position="52"/>
    </location>
    <ligand>
        <name>Fe cation</name>
        <dbReference type="ChEBI" id="CHEBI:24875"/>
        <label>3</label>
    </ligand>
</feature>
<dbReference type="GO" id="GO:0004322">
    <property type="term" value="F:ferroxidase activity"/>
    <property type="evidence" value="ECO:0007669"/>
    <property type="project" value="UniProtKB-EC"/>
</dbReference>
<dbReference type="PIRSF" id="PIRSF002560">
    <property type="entry name" value="Bacterioferritin"/>
    <property type="match status" value="1"/>
</dbReference>
<dbReference type="Gene3D" id="1.20.1260.10">
    <property type="match status" value="1"/>
</dbReference>
<dbReference type="GO" id="GO:0005829">
    <property type="term" value="C:cytosol"/>
    <property type="evidence" value="ECO:0007669"/>
    <property type="project" value="TreeGrafter"/>
</dbReference>
<gene>
    <name evidence="8" type="ORF">FF36_01711</name>
</gene>
<dbReference type="PATRIC" id="fig|1502723.3.peg.6591"/>
<evidence type="ECO:0000256" key="3">
    <source>
        <dbReference type="ARBA" id="ARBA00022434"/>
    </source>
</evidence>
<comment type="function">
    <text evidence="5">Iron-storage protein, whose ferroxidase center binds Fe(2+), oxidizes it using dioxygen to Fe(3+), and participates in the subsequent Fe(3+) oxide mineral core formation within the central cavity of the BFR protein shell.</text>
</comment>
<accession>A0A0D8BKV6</accession>
<reference evidence="9" key="1">
    <citation type="submission" date="2015-02" db="EMBL/GenBank/DDBJ databases">
        <title>Draft Genome of Frankia sp. CpI1-S.</title>
        <authorList>
            <person name="Oshone R.T."/>
            <person name="Ngom M."/>
            <person name="Ghodhbane-Gtari F."/>
            <person name="Gtari M."/>
            <person name="Morris K."/>
            <person name="Thomas K."/>
            <person name="Sen A."/>
            <person name="Tisa L.S."/>
        </authorList>
    </citation>
    <scope>NUCLEOTIDE SEQUENCE [LARGE SCALE GENOMIC DNA]</scope>
    <source>
        <strain evidence="9">CpI1-S</strain>
    </source>
</reference>
<dbReference type="Proteomes" id="UP000032545">
    <property type="component" value="Unassembled WGS sequence"/>
</dbReference>
<dbReference type="InterPro" id="IPR012347">
    <property type="entry name" value="Ferritin-like"/>
</dbReference>
<comment type="catalytic activity">
    <reaction evidence="5">
        <text>4 Fe(2+) + O2 + 4 H(+) = 4 Fe(3+) + 2 H2O</text>
        <dbReference type="Rhea" id="RHEA:11148"/>
        <dbReference type="ChEBI" id="CHEBI:15377"/>
        <dbReference type="ChEBI" id="CHEBI:15378"/>
        <dbReference type="ChEBI" id="CHEBI:15379"/>
        <dbReference type="ChEBI" id="CHEBI:29033"/>
        <dbReference type="ChEBI" id="CHEBI:29034"/>
        <dbReference type="EC" id="1.16.3.1"/>
    </reaction>
</comment>
<evidence type="ECO:0000256" key="5">
    <source>
        <dbReference type="PIRNR" id="PIRNR002560"/>
    </source>
</evidence>
<comment type="similarity">
    <text evidence="5">Belongs to the bacterioferritin family.</text>
</comment>
<dbReference type="PANTHER" id="PTHR30295">
    <property type="entry name" value="BACTERIOFERRITIN"/>
    <property type="match status" value="1"/>
</dbReference>
<sequence>MAETQTTPVTELLNELLGSYWAGYAQHRTHLVLVESWGLHGLAAGMAQRIADEPVTIAAVLNRLLDLGGRPDFVVAKPAIGTSLREVLENDLAAQRGARPGLNQAAEVAAAEHDATTRILIETVLADEERHLAWLDTELSLYHRLGEPLYTAQRLAVATAATSPAPA</sequence>
<dbReference type="PANTHER" id="PTHR30295:SF1">
    <property type="entry name" value="DNA PROTECTION DURING STARVATION PROTEIN"/>
    <property type="match status" value="1"/>
</dbReference>
<evidence type="ECO:0000256" key="6">
    <source>
        <dbReference type="PIRSR" id="PIRSR002560-1"/>
    </source>
</evidence>
<comment type="caution">
    <text evidence="8">The sequence shown here is derived from an EMBL/GenBank/DDBJ whole genome shotgun (WGS) entry which is preliminary data.</text>
</comment>
<feature type="binding site" evidence="6">
    <location>
        <position position="128"/>
    </location>
    <ligand>
        <name>Fe cation</name>
        <dbReference type="ChEBI" id="CHEBI:24875"/>
        <label>2</label>
    </ligand>
</feature>
<dbReference type="EC" id="1.16.3.1" evidence="5"/>
<keyword evidence="5 6" id="KW-0479">Metal-binding</keyword>
<name>A0A0D8BKV6_9ACTN</name>
<evidence type="ECO:0000256" key="4">
    <source>
        <dbReference type="ARBA" id="ARBA00023004"/>
    </source>
</evidence>
<feature type="binding site" evidence="6">
    <location>
        <position position="53"/>
    </location>
    <ligand>
        <name>Fe cation</name>
        <dbReference type="ChEBI" id="CHEBI:24875"/>
        <label>1</label>
    </ligand>
</feature>
<feature type="binding site" evidence="6">
    <location>
        <position position="53"/>
    </location>
    <ligand>
        <name>Fe cation</name>
        <dbReference type="ChEBI" id="CHEBI:24875"/>
        <label>2</label>
    </ligand>
</feature>
<keyword evidence="4 5" id="KW-0408">Iron</keyword>
<evidence type="ECO:0000256" key="1">
    <source>
        <dbReference type="ARBA" id="ARBA00001970"/>
    </source>
</evidence>
<dbReference type="InterPro" id="IPR008331">
    <property type="entry name" value="Ferritin_DPS_dom"/>
</dbReference>
<dbReference type="AlphaFoldDB" id="A0A0D8BKV6"/>
<organism evidence="8 9">
    <name type="scientific">Frankia torreyi</name>
    <dbReference type="NCBI Taxonomy" id="1856"/>
    <lineage>
        <taxon>Bacteria</taxon>
        <taxon>Bacillati</taxon>
        <taxon>Actinomycetota</taxon>
        <taxon>Actinomycetes</taxon>
        <taxon>Frankiales</taxon>
        <taxon>Frankiaceae</taxon>
        <taxon>Frankia</taxon>
    </lineage>
</organism>
<reference evidence="8 9" key="2">
    <citation type="journal article" date="2016" name="Genome Announc.">
        <title>Permanent Draft Genome Sequences for Two Variants of Frankia sp. Strain CpI1, the First Frankia Strain Isolated from Root Nodules of Comptonia peregrina.</title>
        <authorList>
            <person name="Oshone R."/>
            <person name="Hurst S.G.IV."/>
            <person name="Abebe-Akele F."/>
            <person name="Simpson S."/>
            <person name="Morris K."/>
            <person name="Thomas W.K."/>
            <person name="Tisa L.S."/>
        </authorList>
    </citation>
    <scope>NUCLEOTIDE SEQUENCE [LARGE SCALE GENOMIC DNA]</scope>
    <source>
        <strain evidence="9">CpI1-S</strain>
    </source>
</reference>
<feature type="domain" description="Ferritin-like diiron" evidence="7">
    <location>
        <begin position="3"/>
        <end position="146"/>
    </location>
</feature>
<dbReference type="SUPFAM" id="SSF47240">
    <property type="entry name" value="Ferritin-like"/>
    <property type="match status" value="1"/>
</dbReference>
<dbReference type="Pfam" id="PF00210">
    <property type="entry name" value="Ferritin"/>
    <property type="match status" value="1"/>
</dbReference>
<dbReference type="InterPro" id="IPR009040">
    <property type="entry name" value="Ferritin-like_diiron"/>
</dbReference>
<keyword evidence="3 5" id="KW-0409">Iron storage</keyword>
<evidence type="ECO:0000313" key="8">
    <source>
        <dbReference type="EMBL" id="KJE24022.1"/>
    </source>
</evidence>
<dbReference type="GO" id="GO:0006879">
    <property type="term" value="P:intracellular iron ion homeostasis"/>
    <property type="evidence" value="ECO:0007669"/>
    <property type="project" value="UniProtKB-KW"/>
</dbReference>
<dbReference type="PROSITE" id="PS50905">
    <property type="entry name" value="FERRITIN_LIKE"/>
    <property type="match status" value="1"/>
</dbReference>
<dbReference type="PRINTS" id="PR00601">
    <property type="entry name" value="BACFERRITIN"/>
</dbReference>
<evidence type="ECO:0000256" key="2">
    <source>
        <dbReference type="ARBA" id="ARBA00011637"/>
    </source>
</evidence>
<dbReference type="InterPro" id="IPR009078">
    <property type="entry name" value="Ferritin-like_SF"/>
</dbReference>
<feature type="binding site" evidence="6">
    <location>
        <position position="131"/>
    </location>
    <ligand>
        <name>Fe cation</name>
        <dbReference type="ChEBI" id="CHEBI:24875"/>
        <label>2</label>
    </ligand>
</feature>
<keyword evidence="9" id="KW-1185">Reference proteome</keyword>
<feature type="binding site" evidence="6">
    <location>
        <position position="128"/>
    </location>
    <ligand>
        <name>Fe cation</name>
        <dbReference type="ChEBI" id="CHEBI:24875"/>
        <label>1</label>
    </ligand>
</feature>
<dbReference type="RefSeq" id="WP_044884391.1">
    <property type="nucleotide sequence ID" value="NZ_JYFN01000009.1"/>
</dbReference>
<dbReference type="EMBL" id="JYFN01000009">
    <property type="protein sequence ID" value="KJE24022.1"/>
    <property type="molecule type" value="Genomic_DNA"/>
</dbReference>
<dbReference type="OrthoDB" id="4271929at2"/>
<comment type="cofactor">
    <cofactor evidence="1">
        <name>heme b</name>
        <dbReference type="ChEBI" id="CHEBI:60344"/>
    </cofactor>
</comment>
<protein>
    <recommendedName>
        <fullName evidence="5">Bacterioferritin</fullName>
        <ecNumber evidence="5">1.16.3.1</ecNumber>
    </recommendedName>
</protein>
<dbReference type="InterPro" id="IPR002024">
    <property type="entry name" value="Bacterioferritin"/>
</dbReference>
<dbReference type="GO" id="GO:0008199">
    <property type="term" value="F:ferric iron binding"/>
    <property type="evidence" value="ECO:0007669"/>
    <property type="project" value="InterPro"/>
</dbReference>
<dbReference type="GO" id="GO:0006826">
    <property type="term" value="P:iron ion transport"/>
    <property type="evidence" value="ECO:0007669"/>
    <property type="project" value="InterPro"/>
</dbReference>